<dbReference type="Proteomes" id="UP000186373">
    <property type="component" value="Unassembled WGS sequence"/>
</dbReference>
<evidence type="ECO:0000313" key="1">
    <source>
        <dbReference type="EMBL" id="SIS32897.1"/>
    </source>
</evidence>
<name>A0A1N7I744_9FLAO</name>
<dbReference type="PROSITE" id="PS51257">
    <property type="entry name" value="PROKAR_LIPOPROTEIN"/>
    <property type="match status" value="1"/>
</dbReference>
<accession>A0A1N7I744</accession>
<dbReference type="OrthoDB" id="711462at2"/>
<evidence type="ECO:0000313" key="2">
    <source>
        <dbReference type="Proteomes" id="UP000186373"/>
    </source>
</evidence>
<keyword evidence="2" id="KW-1185">Reference proteome</keyword>
<gene>
    <name evidence="1" type="ORF">SAMN05421639_102414</name>
</gene>
<reference evidence="2" key="1">
    <citation type="submission" date="2017-01" db="EMBL/GenBank/DDBJ databases">
        <authorList>
            <person name="Varghese N."/>
            <person name="Submissions S."/>
        </authorList>
    </citation>
    <scope>NUCLEOTIDE SEQUENCE [LARGE SCALE GENOMIC DNA]</scope>
    <source>
        <strain evidence="2">DSM 17126</strain>
    </source>
</reference>
<protein>
    <recommendedName>
        <fullName evidence="3">Lipoprotein</fullName>
    </recommendedName>
</protein>
<dbReference type="AlphaFoldDB" id="A0A1N7I744"/>
<proteinExistence type="predicted"/>
<sequence length="65" mass="6878">MKKTILFVLLALASSSCERGGGGSGSEYCTYNGHTLYVGEKGGCYYLSSGGNKEYVDKSYCVGCN</sequence>
<evidence type="ECO:0008006" key="3">
    <source>
        <dbReference type="Google" id="ProtNLM"/>
    </source>
</evidence>
<dbReference type="RefSeq" id="WP_123911930.1">
    <property type="nucleotide sequence ID" value="NZ_FTNY01000002.1"/>
</dbReference>
<organism evidence="1 2">
    <name type="scientific">Chryseobacterium shigense</name>
    <dbReference type="NCBI Taxonomy" id="297244"/>
    <lineage>
        <taxon>Bacteria</taxon>
        <taxon>Pseudomonadati</taxon>
        <taxon>Bacteroidota</taxon>
        <taxon>Flavobacteriia</taxon>
        <taxon>Flavobacteriales</taxon>
        <taxon>Weeksellaceae</taxon>
        <taxon>Chryseobacterium group</taxon>
        <taxon>Chryseobacterium</taxon>
    </lineage>
</organism>
<dbReference type="EMBL" id="FTNY01000002">
    <property type="protein sequence ID" value="SIS32897.1"/>
    <property type="molecule type" value="Genomic_DNA"/>
</dbReference>